<dbReference type="AlphaFoldDB" id="A0A928DPE4"/>
<gene>
    <name evidence="2" type="ORF">E7027_00185</name>
</gene>
<dbReference type="InterPro" id="IPR036249">
    <property type="entry name" value="Thioredoxin-like_sf"/>
</dbReference>
<comment type="caution">
    <text evidence="2">The sequence shown here is derived from an EMBL/GenBank/DDBJ whole genome shotgun (WGS) entry which is preliminary data.</text>
</comment>
<evidence type="ECO:0000256" key="1">
    <source>
        <dbReference type="SAM" id="SignalP"/>
    </source>
</evidence>
<reference evidence="2" key="1">
    <citation type="submission" date="2019-04" db="EMBL/GenBank/DDBJ databases">
        <title>Evolution of Biomass-Degrading Anaerobic Consortia Revealed by Metagenomics.</title>
        <authorList>
            <person name="Peng X."/>
        </authorList>
    </citation>
    <scope>NUCLEOTIDE SEQUENCE</scope>
    <source>
        <strain evidence="2">SIG66</strain>
    </source>
</reference>
<accession>A0A928DPE4</accession>
<dbReference type="SUPFAM" id="SSF52833">
    <property type="entry name" value="Thioredoxin-like"/>
    <property type="match status" value="1"/>
</dbReference>
<protein>
    <recommendedName>
        <fullName evidence="4">Thioredoxin-like fold domain-containing protein</fullName>
    </recommendedName>
</protein>
<sequence>MRKILALFVSCVLAGSAFAAPAKKTTKAKAQTPAKVEFVIVESDEYEAGKEDVQLTAGIAGFLGGEPSVTKVSYKEALADPKLANMDYSFLPLYLVKKTDDIRTRLERHIQAGYAIESADFIALPRQTRQGVHNGKEAKPGVMEIFVMSQCPYGVMAENLVLKAQKDGKLPKDKEIKIRYIVDYSAERGFSSLHGSAEWEENIRQLLVAKYYPNKYWKYLEIRNKDYQSSRWDKALEEAGINAKKIMKKFDTEGIELLKKEAEYTKAYSINASPSFLWEGKVLLNFGTASEIDGFGFLNPNATEEGAAPVPAGSC</sequence>
<evidence type="ECO:0008006" key="4">
    <source>
        <dbReference type="Google" id="ProtNLM"/>
    </source>
</evidence>
<keyword evidence="1" id="KW-0732">Signal</keyword>
<feature type="chain" id="PRO_5037771599" description="Thioredoxin-like fold domain-containing protein" evidence="1">
    <location>
        <begin position="20"/>
        <end position="315"/>
    </location>
</feature>
<organism evidence="2 3">
    <name type="scientific">Candidatus Avelusimicrobium gallicola</name>
    <dbReference type="NCBI Taxonomy" id="2562704"/>
    <lineage>
        <taxon>Bacteria</taxon>
        <taxon>Pseudomonadati</taxon>
        <taxon>Elusimicrobiota</taxon>
        <taxon>Elusimicrobia</taxon>
        <taxon>Elusimicrobiales</taxon>
        <taxon>Elusimicrobiaceae</taxon>
        <taxon>Candidatus Avelusimicrobium</taxon>
    </lineage>
</organism>
<proteinExistence type="predicted"/>
<dbReference type="EMBL" id="SUVG01000001">
    <property type="protein sequence ID" value="MBE6420560.1"/>
    <property type="molecule type" value="Genomic_DNA"/>
</dbReference>
<dbReference type="Proteomes" id="UP000725649">
    <property type="component" value="Unassembled WGS sequence"/>
</dbReference>
<evidence type="ECO:0000313" key="2">
    <source>
        <dbReference type="EMBL" id="MBE6420560.1"/>
    </source>
</evidence>
<name>A0A928DPE4_9BACT</name>
<feature type="signal peptide" evidence="1">
    <location>
        <begin position="1"/>
        <end position="19"/>
    </location>
</feature>
<evidence type="ECO:0000313" key="3">
    <source>
        <dbReference type="Proteomes" id="UP000725649"/>
    </source>
</evidence>
<dbReference type="Gene3D" id="3.40.30.10">
    <property type="entry name" value="Glutaredoxin"/>
    <property type="match status" value="1"/>
</dbReference>